<sequence>MLKETLINPDNPKVDVSVRTMHRSIQDFEPAPTADIRKILSYIGAAYFLIMTALVIPVACFFTVLLISPLIYFRLPLFNLIEHYLCGMVNAHWSACSVFCGAQVTEFGADVSKVGEEKCLLLANHLGLLDHFILMQSLDQKGSIRSRWMWVIYNIWKYTPIGVMWTTHGNFFVNGGASKRHTVLQSFRQHLKDRFHKFDYGWVIMYPEGSRLFLVKDSGRKFAEKNNLVPLENCVYPRTGAAHAVLDVLGPQNENYMLANCGSGTPIRYIIDATIGYSKGIVPDMGGAMIGEWPTEDSSNFAVHYEIIPVKPEWSDEKELQKFLYERYQLKDTLLDNFYKTGVFPGEQRKVTPNFSEACFSQVFWIVLYYFHYTIWLLPLIKFLCNSIWQLIF</sequence>
<keyword evidence="4" id="KW-0472">Membrane</keyword>
<evidence type="ECO:0000259" key="5">
    <source>
        <dbReference type="SMART" id="SM00563"/>
    </source>
</evidence>
<evidence type="ECO:0000313" key="7">
    <source>
        <dbReference type="Proteomes" id="UP000494206"/>
    </source>
</evidence>
<dbReference type="GO" id="GO:0036149">
    <property type="term" value="P:phosphatidylinositol acyl-chain remodeling"/>
    <property type="evidence" value="ECO:0007669"/>
    <property type="project" value="TreeGrafter"/>
</dbReference>
<dbReference type="SMART" id="SM00563">
    <property type="entry name" value="PlsC"/>
    <property type="match status" value="1"/>
</dbReference>
<evidence type="ECO:0000256" key="4">
    <source>
        <dbReference type="SAM" id="Phobius"/>
    </source>
</evidence>
<keyword evidence="4" id="KW-0812">Transmembrane</keyword>
<accession>A0A8S1EK56</accession>
<proteinExistence type="inferred from homology"/>
<dbReference type="GO" id="GO:0016746">
    <property type="term" value="F:acyltransferase activity"/>
    <property type="evidence" value="ECO:0007669"/>
    <property type="project" value="UniProtKB-KW"/>
</dbReference>
<comment type="similarity">
    <text evidence="1">Belongs to the 1-acyl-sn-glycerol-3-phosphate acyltransferase family.</text>
</comment>
<keyword evidence="7" id="KW-1185">Reference proteome</keyword>
<dbReference type="PANTHER" id="PTHR10983:SF14">
    <property type="entry name" value="1-ACYL-SN-GLYCEROL-3-PHOSPHATE ACYLTRANSFERASE ACL-12-RELATED"/>
    <property type="match status" value="1"/>
</dbReference>
<protein>
    <recommendedName>
        <fullName evidence="5">Phospholipid/glycerol acyltransferase domain-containing protein</fullName>
    </recommendedName>
</protein>
<organism evidence="6 7">
    <name type="scientific">Caenorhabditis bovis</name>
    <dbReference type="NCBI Taxonomy" id="2654633"/>
    <lineage>
        <taxon>Eukaryota</taxon>
        <taxon>Metazoa</taxon>
        <taxon>Ecdysozoa</taxon>
        <taxon>Nematoda</taxon>
        <taxon>Chromadorea</taxon>
        <taxon>Rhabditida</taxon>
        <taxon>Rhabditina</taxon>
        <taxon>Rhabditomorpha</taxon>
        <taxon>Rhabditoidea</taxon>
        <taxon>Rhabditidae</taxon>
        <taxon>Peloderinae</taxon>
        <taxon>Caenorhabditis</taxon>
    </lineage>
</organism>
<comment type="caution">
    <text evidence="6">The sequence shown here is derived from an EMBL/GenBank/DDBJ whole genome shotgun (WGS) entry which is preliminary data.</text>
</comment>
<dbReference type="SUPFAM" id="SSF69593">
    <property type="entry name" value="Glycerol-3-phosphate (1)-acyltransferase"/>
    <property type="match status" value="1"/>
</dbReference>
<gene>
    <name evidence="6" type="ORF">CBOVIS_LOCUS2854</name>
</gene>
<dbReference type="PANTHER" id="PTHR10983">
    <property type="entry name" value="1-ACYLGLYCEROL-3-PHOSPHATE ACYLTRANSFERASE-RELATED"/>
    <property type="match status" value="1"/>
</dbReference>
<evidence type="ECO:0000313" key="6">
    <source>
        <dbReference type="EMBL" id="CAB3399787.1"/>
    </source>
</evidence>
<dbReference type="InterPro" id="IPR032098">
    <property type="entry name" value="Acyltransf_C"/>
</dbReference>
<evidence type="ECO:0000256" key="2">
    <source>
        <dbReference type="ARBA" id="ARBA00022679"/>
    </source>
</evidence>
<dbReference type="EMBL" id="CADEPM010000002">
    <property type="protein sequence ID" value="CAB3399787.1"/>
    <property type="molecule type" value="Genomic_DNA"/>
</dbReference>
<keyword evidence="2" id="KW-0808">Transferase</keyword>
<keyword evidence="4" id="KW-1133">Transmembrane helix</keyword>
<keyword evidence="3" id="KW-0012">Acyltransferase</keyword>
<evidence type="ECO:0000256" key="1">
    <source>
        <dbReference type="ARBA" id="ARBA00008655"/>
    </source>
</evidence>
<dbReference type="AlphaFoldDB" id="A0A8S1EK56"/>
<dbReference type="Pfam" id="PF16076">
    <property type="entry name" value="Acyltransf_C"/>
    <property type="match status" value="1"/>
</dbReference>
<dbReference type="Proteomes" id="UP000494206">
    <property type="component" value="Unassembled WGS sequence"/>
</dbReference>
<dbReference type="InterPro" id="IPR002123">
    <property type="entry name" value="Plipid/glycerol_acylTrfase"/>
</dbReference>
<evidence type="ECO:0000256" key="3">
    <source>
        <dbReference type="ARBA" id="ARBA00023315"/>
    </source>
</evidence>
<dbReference type="Pfam" id="PF01553">
    <property type="entry name" value="Acyltransferase"/>
    <property type="match status" value="1"/>
</dbReference>
<feature type="domain" description="Phospholipid/glycerol acyltransferase" evidence="5">
    <location>
        <begin position="119"/>
        <end position="243"/>
    </location>
</feature>
<name>A0A8S1EK56_9PELO</name>
<reference evidence="6 7" key="1">
    <citation type="submission" date="2020-04" db="EMBL/GenBank/DDBJ databases">
        <authorList>
            <person name="Laetsch R D."/>
            <person name="Stevens L."/>
            <person name="Kumar S."/>
            <person name="Blaxter L. M."/>
        </authorList>
    </citation>
    <scope>NUCLEOTIDE SEQUENCE [LARGE SCALE GENOMIC DNA]</scope>
</reference>
<feature type="transmembrane region" description="Helical" evidence="4">
    <location>
        <begin position="46"/>
        <end position="73"/>
    </location>
</feature>
<dbReference type="GO" id="GO:0005783">
    <property type="term" value="C:endoplasmic reticulum"/>
    <property type="evidence" value="ECO:0007669"/>
    <property type="project" value="TreeGrafter"/>
</dbReference>
<dbReference type="OrthoDB" id="5920068at2759"/>
<feature type="transmembrane region" description="Helical" evidence="4">
    <location>
        <begin position="363"/>
        <end position="385"/>
    </location>
</feature>